<dbReference type="EMBL" id="JAQQFM010000005">
    <property type="protein sequence ID" value="MFL9925170.1"/>
    <property type="molecule type" value="Genomic_DNA"/>
</dbReference>
<feature type="chain" id="PRO_5045538521" evidence="1">
    <location>
        <begin position="42"/>
        <end position="204"/>
    </location>
</feature>
<accession>A0ABW9AAZ9</accession>
<dbReference type="Gene3D" id="3.15.10.40">
    <property type="entry name" value="Uncharacterised protein PF07273, DUF1439"/>
    <property type="match status" value="1"/>
</dbReference>
<proteinExistence type="predicted"/>
<dbReference type="Proteomes" id="UP001629246">
    <property type="component" value="Unassembled WGS sequence"/>
</dbReference>
<name>A0ABW9AAZ9_9BURK</name>
<reference evidence="2 3" key="1">
    <citation type="journal article" date="2024" name="Chem. Sci.">
        <title>Discovery of megapolipeptins by genome mining of a Burkholderiales bacteria collection.</title>
        <authorList>
            <person name="Paulo B.S."/>
            <person name="Recchia M.J.J."/>
            <person name="Lee S."/>
            <person name="Fergusson C.H."/>
            <person name="Romanowski S.B."/>
            <person name="Hernandez A."/>
            <person name="Krull N."/>
            <person name="Liu D.Y."/>
            <person name="Cavanagh H."/>
            <person name="Bos A."/>
            <person name="Gray C.A."/>
            <person name="Murphy B.T."/>
            <person name="Linington R.G."/>
            <person name="Eustaquio A.S."/>
        </authorList>
    </citation>
    <scope>NUCLEOTIDE SEQUENCE [LARGE SCALE GENOMIC DNA]</scope>
    <source>
        <strain evidence="2 3">RL21-008-BIB-A</strain>
    </source>
</reference>
<sequence>MKFAKSCFRIPPLQAGRHWRKGIARLCAVLALSGAAGLSQAAYNVWTSEYTVSKQELQSAIAPQFPRKMRYMDIFDVTLSNPRLAMDEARNRLTTVVDAQIDNKLILQRPINSVLTLSSAFRYDAPTRSVRLDSPAVEKVEVADVPPQYGQQLNTLANQAAQQFLKDYTIYTFQPEQLQMNGKRFEPGKITVQKDGVKVEIKEM</sequence>
<dbReference type="Pfam" id="PF07273">
    <property type="entry name" value="DUF1439"/>
    <property type="match status" value="1"/>
</dbReference>
<dbReference type="InterPro" id="IPR010835">
    <property type="entry name" value="DUF1439"/>
</dbReference>
<dbReference type="RefSeq" id="WP_408158352.1">
    <property type="nucleotide sequence ID" value="NZ_JAQQFM010000005.1"/>
</dbReference>
<keyword evidence="1" id="KW-0732">Signal</keyword>
<evidence type="ECO:0000313" key="2">
    <source>
        <dbReference type="EMBL" id="MFL9925170.1"/>
    </source>
</evidence>
<feature type="signal peptide" evidence="1">
    <location>
        <begin position="1"/>
        <end position="41"/>
    </location>
</feature>
<keyword evidence="3" id="KW-1185">Reference proteome</keyword>
<protein>
    <submittedName>
        <fullName evidence="2">DUF1439 domain-containing protein</fullName>
    </submittedName>
</protein>
<evidence type="ECO:0000256" key="1">
    <source>
        <dbReference type="SAM" id="SignalP"/>
    </source>
</evidence>
<organism evidence="2 3">
    <name type="scientific">Herbaspirillum lusitanum</name>
    <dbReference type="NCBI Taxonomy" id="213312"/>
    <lineage>
        <taxon>Bacteria</taxon>
        <taxon>Pseudomonadati</taxon>
        <taxon>Pseudomonadota</taxon>
        <taxon>Betaproteobacteria</taxon>
        <taxon>Burkholderiales</taxon>
        <taxon>Oxalobacteraceae</taxon>
        <taxon>Herbaspirillum</taxon>
    </lineage>
</organism>
<evidence type="ECO:0000313" key="3">
    <source>
        <dbReference type="Proteomes" id="UP001629246"/>
    </source>
</evidence>
<comment type="caution">
    <text evidence="2">The sequence shown here is derived from an EMBL/GenBank/DDBJ whole genome shotgun (WGS) entry which is preliminary data.</text>
</comment>
<gene>
    <name evidence="2" type="ORF">PQR62_12910</name>
</gene>